<comment type="caution">
    <text evidence="3">The sequence shown here is derived from an EMBL/GenBank/DDBJ whole genome shotgun (WGS) entry which is preliminary data.</text>
</comment>
<gene>
    <name evidence="3" type="primary">HMT/HLT</name>
    <name evidence="3" type="ORF">CR513_34353</name>
</gene>
<comment type="similarity">
    <text evidence="1">Belongs to the plant acyltransferase family.</text>
</comment>
<accession>A0A371G1Z5</accession>
<evidence type="ECO:0000313" key="3">
    <source>
        <dbReference type="EMBL" id="RDX84575.1"/>
    </source>
</evidence>
<dbReference type="PANTHER" id="PTHR31147:SF66">
    <property type="entry name" value="OS05G0315700 PROTEIN"/>
    <property type="match status" value="1"/>
</dbReference>
<sequence length="151" mass="16942">MVPQISSLAFTVRRHPPELVAPAILTPHEIKSLSDIDDQNGLRYNLPLIQFYRYQPQMAGKDPVEVIRKALAKTLVFYYPLAGRLREGPNGKLMVDCNEEGVMFIEADADVTLAQFGNNFVPPFPCFDQLLYNVPGSDGMLHCPILLIQIL</sequence>
<dbReference type="InterPro" id="IPR023213">
    <property type="entry name" value="CAT-like_dom_sf"/>
</dbReference>
<dbReference type="AlphaFoldDB" id="A0A371G1Z5"/>
<dbReference type="Proteomes" id="UP000257109">
    <property type="component" value="Unassembled WGS sequence"/>
</dbReference>
<evidence type="ECO:0000256" key="1">
    <source>
        <dbReference type="ARBA" id="ARBA00009861"/>
    </source>
</evidence>
<name>A0A371G1Z5_MUCPR</name>
<reference evidence="3" key="1">
    <citation type="submission" date="2018-05" db="EMBL/GenBank/DDBJ databases">
        <title>Draft genome of Mucuna pruriens seed.</title>
        <authorList>
            <person name="Nnadi N.E."/>
            <person name="Vos R."/>
            <person name="Hasami M.H."/>
            <person name="Devisetty U.K."/>
            <person name="Aguiy J.C."/>
        </authorList>
    </citation>
    <scope>NUCLEOTIDE SEQUENCE [LARGE SCALE GENOMIC DNA]</scope>
    <source>
        <strain evidence="3">JCA_2017</strain>
    </source>
</reference>
<keyword evidence="2" id="KW-0808">Transferase</keyword>
<keyword evidence="4" id="KW-1185">Reference proteome</keyword>
<evidence type="ECO:0000313" key="4">
    <source>
        <dbReference type="Proteomes" id="UP000257109"/>
    </source>
</evidence>
<feature type="non-terminal residue" evidence="3">
    <location>
        <position position="1"/>
    </location>
</feature>
<dbReference type="Pfam" id="PF02458">
    <property type="entry name" value="Transferase"/>
    <property type="match status" value="1"/>
</dbReference>
<dbReference type="STRING" id="157652.A0A371G1Z5"/>
<dbReference type="GO" id="GO:0016740">
    <property type="term" value="F:transferase activity"/>
    <property type="evidence" value="ECO:0007669"/>
    <property type="project" value="UniProtKB-KW"/>
</dbReference>
<dbReference type="OrthoDB" id="444127at2759"/>
<organism evidence="3 4">
    <name type="scientific">Mucuna pruriens</name>
    <name type="common">Velvet bean</name>
    <name type="synonym">Dolichos pruriens</name>
    <dbReference type="NCBI Taxonomy" id="157652"/>
    <lineage>
        <taxon>Eukaryota</taxon>
        <taxon>Viridiplantae</taxon>
        <taxon>Streptophyta</taxon>
        <taxon>Embryophyta</taxon>
        <taxon>Tracheophyta</taxon>
        <taxon>Spermatophyta</taxon>
        <taxon>Magnoliopsida</taxon>
        <taxon>eudicotyledons</taxon>
        <taxon>Gunneridae</taxon>
        <taxon>Pentapetalae</taxon>
        <taxon>rosids</taxon>
        <taxon>fabids</taxon>
        <taxon>Fabales</taxon>
        <taxon>Fabaceae</taxon>
        <taxon>Papilionoideae</taxon>
        <taxon>50 kb inversion clade</taxon>
        <taxon>NPAAA clade</taxon>
        <taxon>indigoferoid/millettioid clade</taxon>
        <taxon>Phaseoleae</taxon>
        <taxon>Mucuna</taxon>
    </lineage>
</organism>
<dbReference type="Gene3D" id="3.30.559.10">
    <property type="entry name" value="Chloramphenicol acetyltransferase-like domain"/>
    <property type="match status" value="1"/>
</dbReference>
<proteinExistence type="inferred from homology"/>
<dbReference type="PANTHER" id="PTHR31147">
    <property type="entry name" value="ACYL TRANSFERASE 4"/>
    <property type="match status" value="1"/>
</dbReference>
<dbReference type="EMBL" id="QJKJ01007006">
    <property type="protein sequence ID" value="RDX84575.1"/>
    <property type="molecule type" value="Genomic_DNA"/>
</dbReference>
<dbReference type="InterPro" id="IPR050898">
    <property type="entry name" value="Plant_acyltransferase"/>
</dbReference>
<evidence type="ECO:0000256" key="2">
    <source>
        <dbReference type="ARBA" id="ARBA00022679"/>
    </source>
</evidence>
<protein>
    <submittedName>
        <fullName evidence="3">13-hydroxylupanine O-tigloyltransferase</fullName>
    </submittedName>
</protein>